<dbReference type="Pfam" id="PF03466">
    <property type="entry name" value="LysR_substrate"/>
    <property type="match status" value="1"/>
</dbReference>
<dbReference type="FunFam" id="1.10.10.10:FF:000001">
    <property type="entry name" value="LysR family transcriptional regulator"/>
    <property type="match status" value="1"/>
</dbReference>
<keyword evidence="7" id="KW-1185">Reference proteome</keyword>
<dbReference type="PANTHER" id="PTHR30126:SF6">
    <property type="entry name" value="HTH-TYPE TRANSCRIPTIONAL REGULATOR CYSB-RELATED"/>
    <property type="match status" value="1"/>
</dbReference>
<evidence type="ECO:0000313" key="7">
    <source>
        <dbReference type="Proteomes" id="UP000291562"/>
    </source>
</evidence>
<dbReference type="SUPFAM" id="SSF53850">
    <property type="entry name" value="Periplasmic binding protein-like II"/>
    <property type="match status" value="1"/>
</dbReference>
<protein>
    <submittedName>
        <fullName evidence="6">LysR family transcriptional regulator</fullName>
    </submittedName>
</protein>
<dbReference type="InterPro" id="IPR005119">
    <property type="entry name" value="LysR_subst-bd"/>
</dbReference>
<accession>A0A411HHK1</accession>
<dbReference type="GO" id="GO:0019344">
    <property type="term" value="P:cysteine biosynthetic process"/>
    <property type="evidence" value="ECO:0007669"/>
    <property type="project" value="TreeGrafter"/>
</dbReference>
<name>A0A411HHK1_9GAMM</name>
<dbReference type="Pfam" id="PF00126">
    <property type="entry name" value="HTH_1"/>
    <property type="match status" value="1"/>
</dbReference>
<dbReference type="PRINTS" id="PR00039">
    <property type="entry name" value="HTHLYSR"/>
</dbReference>
<dbReference type="Gene3D" id="1.10.10.10">
    <property type="entry name" value="Winged helix-like DNA-binding domain superfamily/Winged helix DNA-binding domain"/>
    <property type="match status" value="1"/>
</dbReference>
<sequence>MTLNQLRFFVAIADSGLNITLAAERVHATQPGLSKQLKQLEDELGFALFTRKGKSLNSITQTGEDVLTRARVILEEARNIRALAANLRNEAEGALRIATVHTQARFVLPHIIAELRRRYPGVSMHLDPGSQDEILERLRAGSVDVAVFSSSGSTPAGVFALAAYRWDRVVVVPRAHALAKLDRALTLVDIAAFPLVSYESSLNPDSSLPRAFSAAGLAPQLAFTARDADLIKTYVRAGLGVGILASMAIEPVDHADLAVLSAAGLFERCTTWIALRRESVVKRYLLEFIALFAPHLGATTVRDALVDDAVAQSIVAPLWGENASPKAAAKV</sequence>
<comment type="similarity">
    <text evidence="1">Belongs to the LysR transcriptional regulatory family.</text>
</comment>
<dbReference type="RefSeq" id="WP_129832271.1">
    <property type="nucleotide sequence ID" value="NZ_CP035704.1"/>
</dbReference>
<dbReference type="AlphaFoldDB" id="A0A411HHK1"/>
<dbReference type="OrthoDB" id="5297026at2"/>
<dbReference type="EMBL" id="CP035704">
    <property type="protein sequence ID" value="QBB70012.1"/>
    <property type="molecule type" value="Genomic_DNA"/>
</dbReference>
<keyword evidence="3" id="KW-0238">DNA-binding</keyword>
<dbReference type="InterPro" id="IPR036390">
    <property type="entry name" value="WH_DNA-bd_sf"/>
</dbReference>
<dbReference type="PROSITE" id="PS50931">
    <property type="entry name" value="HTH_LYSR"/>
    <property type="match status" value="1"/>
</dbReference>
<dbReference type="GO" id="GO:0000976">
    <property type="term" value="F:transcription cis-regulatory region binding"/>
    <property type="evidence" value="ECO:0007669"/>
    <property type="project" value="TreeGrafter"/>
</dbReference>
<evidence type="ECO:0000256" key="1">
    <source>
        <dbReference type="ARBA" id="ARBA00009437"/>
    </source>
</evidence>
<dbReference type="InterPro" id="IPR000847">
    <property type="entry name" value="LysR_HTH_N"/>
</dbReference>
<dbReference type="GO" id="GO:0003700">
    <property type="term" value="F:DNA-binding transcription factor activity"/>
    <property type="evidence" value="ECO:0007669"/>
    <property type="project" value="InterPro"/>
</dbReference>
<evidence type="ECO:0000313" key="6">
    <source>
        <dbReference type="EMBL" id="QBB70012.1"/>
    </source>
</evidence>
<reference evidence="6 7" key="1">
    <citation type="submission" date="2019-01" db="EMBL/GenBank/DDBJ databases">
        <title>Pseudolysobacter antarctica gen. nov., sp. nov., isolated from Fildes Peninsula, Antarctica.</title>
        <authorList>
            <person name="Wei Z."/>
            <person name="Peng F."/>
        </authorList>
    </citation>
    <scope>NUCLEOTIDE SEQUENCE [LARGE SCALE GENOMIC DNA]</scope>
    <source>
        <strain evidence="6 7">AQ6-296</strain>
    </source>
</reference>
<keyword evidence="4" id="KW-0804">Transcription</keyword>
<dbReference type="InterPro" id="IPR036388">
    <property type="entry name" value="WH-like_DNA-bd_sf"/>
</dbReference>
<dbReference type="Gene3D" id="3.40.190.10">
    <property type="entry name" value="Periplasmic binding protein-like II"/>
    <property type="match status" value="2"/>
</dbReference>
<proteinExistence type="inferred from homology"/>
<keyword evidence="2" id="KW-0805">Transcription regulation</keyword>
<evidence type="ECO:0000259" key="5">
    <source>
        <dbReference type="PROSITE" id="PS50931"/>
    </source>
</evidence>
<dbReference type="KEGG" id="xbc:ELE36_06365"/>
<gene>
    <name evidence="6" type="ORF">ELE36_06365</name>
</gene>
<feature type="domain" description="HTH lysR-type" evidence="5">
    <location>
        <begin position="1"/>
        <end position="57"/>
    </location>
</feature>
<evidence type="ECO:0000256" key="2">
    <source>
        <dbReference type="ARBA" id="ARBA00023015"/>
    </source>
</evidence>
<organism evidence="6 7">
    <name type="scientific">Pseudolysobacter antarcticus</name>
    <dbReference type="NCBI Taxonomy" id="2511995"/>
    <lineage>
        <taxon>Bacteria</taxon>
        <taxon>Pseudomonadati</taxon>
        <taxon>Pseudomonadota</taxon>
        <taxon>Gammaproteobacteria</taxon>
        <taxon>Lysobacterales</taxon>
        <taxon>Rhodanobacteraceae</taxon>
        <taxon>Pseudolysobacter</taxon>
    </lineage>
</organism>
<dbReference type="PANTHER" id="PTHR30126">
    <property type="entry name" value="HTH-TYPE TRANSCRIPTIONAL REGULATOR"/>
    <property type="match status" value="1"/>
</dbReference>
<evidence type="ECO:0000256" key="4">
    <source>
        <dbReference type="ARBA" id="ARBA00023163"/>
    </source>
</evidence>
<dbReference type="SUPFAM" id="SSF46785">
    <property type="entry name" value="Winged helix' DNA-binding domain"/>
    <property type="match status" value="1"/>
</dbReference>
<dbReference type="Proteomes" id="UP000291562">
    <property type="component" value="Chromosome"/>
</dbReference>
<evidence type="ECO:0000256" key="3">
    <source>
        <dbReference type="ARBA" id="ARBA00023125"/>
    </source>
</evidence>